<evidence type="ECO:0000313" key="5">
    <source>
        <dbReference type="EMBL" id="EWM54992.1"/>
    </source>
</evidence>
<proteinExistence type="predicted"/>
<dbReference type="OrthoDB" id="9808166at2"/>
<protein>
    <recommendedName>
        <fullName evidence="4">DNA mismatch repair proteins mutS family domain-containing protein</fullName>
    </recommendedName>
</protein>
<dbReference type="Pfam" id="PF00488">
    <property type="entry name" value="MutS_V"/>
    <property type="match status" value="1"/>
</dbReference>
<dbReference type="InterPro" id="IPR027417">
    <property type="entry name" value="P-loop_NTPase"/>
</dbReference>
<keyword evidence="3" id="KW-0238">DNA-binding</keyword>
<dbReference type="GO" id="GO:0030983">
    <property type="term" value="F:mismatched DNA binding"/>
    <property type="evidence" value="ECO:0007669"/>
    <property type="project" value="InterPro"/>
</dbReference>
<dbReference type="GO" id="GO:0005829">
    <property type="term" value="C:cytosol"/>
    <property type="evidence" value="ECO:0007669"/>
    <property type="project" value="TreeGrafter"/>
</dbReference>
<dbReference type="GO" id="GO:0005524">
    <property type="term" value="F:ATP binding"/>
    <property type="evidence" value="ECO:0007669"/>
    <property type="project" value="UniProtKB-KW"/>
</dbReference>
<dbReference type="InterPro" id="IPR000432">
    <property type="entry name" value="DNA_mismatch_repair_MutS_C"/>
</dbReference>
<evidence type="ECO:0000259" key="4">
    <source>
        <dbReference type="SMART" id="SM00534"/>
    </source>
</evidence>
<organism evidence="5 6">
    <name type="scientific">Ruminococcus flavefaciens 007c</name>
    <dbReference type="NCBI Taxonomy" id="1341157"/>
    <lineage>
        <taxon>Bacteria</taxon>
        <taxon>Bacillati</taxon>
        <taxon>Bacillota</taxon>
        <taxon>Clostridia</taxon>
        <taxon>Eubacteriales</taxon>
        <taxon>Oscillospiraceae</taxon>
        <taxon>Ruminococcus</taxon>
    </lineage>
</organism>
<dbReference type="Proteomes" id="UP000019365">
    <property type="component" value="Unassembled WGS sequence"/>
</dbReference>
<accession>W7V2E5</accession>
<dbReference type="Gene3D" id="3.40.50.300">
    <property type="entry name" value="P-loop containing nucleotide triphosphate hydrolases"/>
    <property type="match status" value="1"/>
</dbReference>
<sequence>MKKTTLPAGDKISLLAPEGEFKYFSLGENTANDLAVDFIAENISDNASEKEIIRNILLEMPTDERVINYRREVYSELKENEELCEMLYRIFDSLRFYFNDKPAHIGETSTILEFLNRLRALEGYISSILQIRDVISDREFRSEGMRRFAAHVMDIYTNSGFDELEKDISVVGDDIHNIKSMTIGVNFDHSFYPKETGIISFNKFYFTRQGVLKRFIRSRRESLNDKDLQFFEMEMHNDGFDWMDQKYRGIPSPTNRPTDSLLMNNLNTIMERMLPSMTQKLKKVLNKYVDVSGRNLVTLADEFLFYMRFIGLEKKLAELGMPCCVGEMSENDSFLRDFYNVKLAICRLNGMVDEDIVCNDIEFTNDRTVHILTGPNRGGKTILTQGVGLVFLMEQTGVFVPASSARIRPCDGIYTHFPVDEEKTVSLGRLGEEADRFNSICRTAGRDSLLLFNESFATTSHTESLYIAEDVLKYLCCIGARTVFNTHMHELAENADQISSVEGAVCKADSVVMDSSNGERSYKISYKKPDGKSYAHDIAYKYGITFEQLSEKLKK</sequence>
<comment type="caution">
    <text evidence="5">The sequence shown here is derived from an EMBL/GenBank/DDBJ whole genome shotgun (WGS) entry which is preliminary data.</text>
</comment>
<keyword evidence="2" id="KW-0067">ATP-binding</keyword>
<evidence type="ECO:0000256" key="3">
    <source>
        <dbReference type="ARBA" id="ARBA00023125"/>
    </source>
</evidence>
<dbReference type="PANTHER" id="PTHR11361:SF34">
    <property type="entry name" value="DNA MISMATCH REPAIR PROTEIN MSH1, MITOCHONDRIAL"/>
    <property type="match status" value="1"/>
</dbReference>
<reference evidence="5 6" key="1">
    <citation type="journal article" date="2014" name="PLoS ONE">
        <title>Rumen cellulosomics: divergent fiber-degrading strategies revealed by comparative genome-wide analysis of six ruminococcal strains.</title>
        <authorList>
            <person name="Dassa B."/>
            <person name="Borovok I."/>
            <person name="Ruimy-Israeli V."/>
            <person name="Lamed R."/>
            <person name="Flint H.J."/>
            <person name="Duncan S.H."/>
            <person name="Henrissat B."/>
            <person name="Coutinho P."/>
            <person name="Morrison M."/>
            <person name="Mosoni P."/>
            <person name="Yeoman C.J."/>
            <person name="White B.A."/>
            <person name="Bayer E.A."/>
        </authorList>
    </citation>
    <scope>NUCLEOTIDE SEQUENCE [LARGE SCALE GENOMIC DNA]</scope>
    <source>
        <strain evidence="5 6">007c</strain>
    </source>
</reference>
<name>W7V2E5_RUMFL</name>
<keyword evidence="1" id="KW-0547">Nucleotide-binding</keyword>
<dbReference type="InterPro" id="IPR045076">
    <property type="entry name" value="MutS"/>
</dbReference>
<dbReference type="EMBL" id="ATAX01000007">
    <property type="protein sequence ID" value="EWM54992.1"/>
    <property type="molecule type" value="Genomic_DNA"/>
</dbReference>
<dbReference type="GO" id="GO:0006298">
    <property type="term" value="P:mismatch repair"/>
    <property type="evidence" value="ECO:0007669"/>
    <property type="project" value="InterPro"/>
</dbReference>
<dbReference type="PANTHER" id="PTHR11361">
    <property type="entry name" value="DNA MISMATCH REPAIR PROTEIN MUTS FAMILY MEMBER"/>
    <property type="match status" value="1"/>
</dbReference>
<evidence type="ECO:0000256" key="1">
    <source>
        <dbReference type="ARBA" id="ARBA00022741"/>
    </source>
</evidence>
<evidence type="ECO:0000313" key="6">
    <source>
        <dbReference type="Proteomes" id="UP000019365"/>
    </source>
</evidence>
<keyword evidence="6" id="KW-1185">Reference proteome</keyword>
<feature type="domain" description="DNA mismatch repair proteins mutS family" evidence="4">
    <location>
        <begin position="367"/>
        <end position="554"/>
    </location>
</feature>
<dbReference type="SUPFAM" id="SSF52540">
    <property type="entry name" value="P-loop containing nucleoside triphosphate hydrolases"/>
    <property type="match status" value="1"/>
</dbReference>
<evidence type="ECO:0000256" key="2">
    <source>
        <dbReference type="ARBA" id="ARBA00022840"/>
    </source>
</evidence>
<gene>
    <name evidence="5" type="ORF">RF007C_03075</name>
</gene>
<dbReference type="RefSeq" id="WP_051456470.1">
    <property type="nucleotide sequence ID" value="NZ_ATAX01000007.1"/>
</dbReference>
<dbReference type="eggNOG" id="COG0249">
    <property type="taxonomic scope" value="Bacteria"/>
</dbReference>
<dbReference type="SMART" id="SM00534">
    <property type="entry name" value="MUTSac"/>
    <property type="match status" value="1"/>
</dbReference>
<dbReference type="GO" id="GO:0140664">
    <property type="term" value="F:ATP-dependent DNA damage sensor activity"/>
    <property type="evidence" value="ECO:0007669"/>
    <property type="project" value="InterPro"/>
</dbReference>
<dbReference type="AlphaFoldDB" id="W7V2E5"/>
<dbReference type="PATRIC" id="fig|1341157.4.peg.333"/>